<accession>A0ABX0WCD6</accession>
<keyword evidence="4 5" id="KW-0697">Rotamase</keyword>
<dbReference type="Pfam" id="PF13145">
    <property type="entry name" value="Rotamase_2"/>
    <property type="match status" value="1"/>
</dbReference>
<dbReference type="InterPro" id="IPR050245">
    <property type="entry name" value="PrsA_foldase"/>
</dbReference>
<dbReference type="InterPro" id="IPR000297">
    <property type="entry name" value="PPIase_PpiC"/>
</dbReference>
<dbReference type="PANTHER" id="PTHR47245">
    <property type="entry name" value="PEPTIDYLPROLYL ISOMERASE"/>
    <property type="match status" value="1"/>
</dbReference>
<dbReference type="EMBL" id="QHLQ01000038">
    <property type="protein sequence ID" value="NIZ63370.1"/>
    <property type="molecule type" value="Genomic_DNA"/>
</dbReference>
<reference evidence="7 8" key="1">
    <citation type="submission" date="2018-05" db="EMBL/GenBank/DDBJ databases">
        <authorList>
            <person name="Zhang Y.-J."/>
        </authorList>
    </citation>
    <scope>NUCLEOTIDE SEQUENCE [LARGE SCALE GENOMIC DNA]</scope>
    <source>
        <strain evidence="7 8">CY04</strain>
    </source>
</reference>
<evidence type="ECO:0000256" key="1">
    <source>
        <dbReference type="ARBA" id="ARBA00000971"/>
    </source>
</evidence>
<evidence type="ECO:0000259" key="6">
    <source>
        <dbReference type="PROSITE" id="PS50198"/>
    </source>
</evidence>
<comment type="catalytic activity">
    <reaction evidence="1">
        <text>[protein]-peptidylproline (omega=180) = [protein]-peptidylproline (omega=0)</text>
        <dbReference type="Rhea" id="RHEA:16237"/>
        <dbReference type="Rhea" id="RHEA-COMP:10747"/>
        <dbReference type="Rhea" id="RHEA-COMP:10748"/>
        <dbReference type="ChEBI" id="CHEBI:83833"/>
        <dbReference type="ChEBI" id="CHEBI:83834"/>
        <dbReference type="EC" id="5.2.1.8"/>
    </reaction>
</comment>
<dbReference type="RefSeq" id="WP_167685959.1">
    <property type="nucleotide sequence ID" value="NZ_QHLQ01000038.1"/>
</dbReference>
<evidence type="ECO:0000256" key="5">
    <source>
        <dbReference type="PROSITE-ProRule" id="PRU00278"/>
    </source>
</evidence>
<evidence type="ECO:0000256" key="2">
    <source>
        <dbReference type="ARBA" id="ARBA00007656"/>
    </source>
</evidence>
<comment type="similarity">
    <text evidence="2">Belongs to the PpiC/parvulin rotamase family.</text>
</comment>
<dbReference type="EC" id="5.2.1.8" evidence="3"/>
<dbReference type="PANTHER" id="PTHR47245:SF2">
    <property type="entry name" value="PEPTIDYL-PROLYL CIS-TRANS ISOMERASE HP_0175-RELATED"/>
    <property type="match status" value="1"/>
</dbReference>
<organism evidence="7 8">
    <name type="scientific">Parasedimentitalea denitrificans</name>
    <dbReference type="NCBI Taxonomy" id="2211118"/>
    <lineage>
        <taxon>Bacteria</taxon>
        <taxon>Pseudomonadati</taxon>
        <taxon>Pseudomonadota</taxon>
        <taxon>Alphaproteobacteria</taxon>
        <taxon>Rhodobacterales</taxon>
        <taxon>Paracoccaceae</taxon>
        <taxon>Parasedimentitalea</taxon>
    </lineage>
</organism>
<proteinExistence type="inferred from homology"/>
<gene>
    <name evidence="7" type="ORF">DL239_20600</name>
</gene>
<evidence type="ECO:0000313" key="8">
    <source>
        <dbReference type="Proteomes" id="UP001429564"/>
    </source>
</evidence>
<feature type="domain" description="PpiC" evidence="6">
    <location>
        <begin position="116"/>
        <end position="225"/>
    </location>
</feature>
<sequence>MIARISKEPLVHFLLIGGLIFATFSLMDDSPAKLNSQQITISKTDLVSLSARFESVWKRTPQPEEMQSMTEDLIRERVLVNAALDLGMDQGDAVIERRLRQKMEFFAASIAEAIEPEDGELVAFFIANAEDYQESPQLALEQVYLGEKANSEDSSEALSALRTGIDPAQLRSPSLLPERFEMTAVQVLDSSFGTGFAGSLINLPIGEWAGPVQSGYGVHLVRLSGKSASTLPPLDQVMPQVLADWQRAKRQDVLDQYYQTLRQGYEIVLPMSDDAS</sequence>
<evidence type="ECO:0000313" key="7">
    <source>
        <dbReference type="EMBL" id="NIZ63370.1"/>
    </source>
</evidence>
<evidence type="ECO:0000256" key="4">
    <source>
        <dbReference type="ARBA" id="ARBA00023110"/>
    </source>
</evidence>
<name>A0ABX0WCD6_9RHOB</name>
<keyword evidence="8" id="KW-1185">Reference proteome</keyword>
<comment type="caution">
    <text evidence="7">The sequence shown here is derived from an EMBL/GenBank/DDBJ whole genome shotgun (WGS) entry which is preliminary data.</text>
</comment>
<dbReference type="Proteomes" id="UP001429564">
    <property type="component" value="Unassembled WGS sequence"/>
</dbReference>
<dbReference type="PROSITE" id="PS50198">
    <property type="entry name" value="PPIC_PPIASE_2"/>
    <property type="match status" value="1"/>
</dbReference>
<keyword evidence="5" id="KW-0413">Isomerase</keyword>
<evidence type="ECO:0000256" key="3">
    <source>
        <dbReference type="ARBA" id="ARBA00013194"/>
    </source>
</evidence>
<protein>
    <recommendedName>
        <fullName evidence="3">peptidylprolyl isomerase</fullName>
        <ecNumber evidence="3">5.2.1.8</ecNumber>
    </recommendedName>
</protein>